<comment type="subcellular location">
    <subcellularLocation>
        <location evidence="1">Membrane</location>
    </subcellularLocation>
</comment>
<dbReference type="EMBL" id="JBHSHD010000010">
    <property type="protein sequence ID" value="MFC4821881.1"/>
    <property type="molecule type" value="Genomic_DNA"/>
</dbReference>
<accession>A0ABV9QYL2</accession>
<reference evidence="6" key="1">
    <citation type="journal article" date="2019" name="Int. J. Syst. Evol. Microbiol.">
        <title>The Global Catalogue of Microorganisms (GCM) 10K type strain sequencing project: providing services to taxonomists for standard genome sequencing and annotation.</title>
        <authorList>
            <consortium name="The Broad Institute Genomics Platform"/>
            <consortium name="The Broad Institute Genome Sequencing Center for Infectious Disease"/>
            <person name="Wu L."/>
            <person name="Ma J."/>
        </authorList>
    </citation>
    <scope>NUCLEOTIDE SEQUENCE [LARGE SCALE GENOMIC DNA]</scope>
    <source>
        <strain evidence="6">CCUG 30340</strain>
    </source>
</reference>
<evidence type="ECO:0000256" key="2">
    <source>
        <dbReference type="ARBA" id="ARBA00023136"/>
    </source>
</evidence>
<name>A0ABV9QYL2_9GAMM</name>
<keyword evidence="2" id="KW-0472">Membrane</keyword>
<feature type="domain" description="Glycine zipper 2TM" evidence="4">
    <location>
        <begin position="78"/>
        <end position="119"/>
    </location>
</feature>
<dbReference type="InterPro" id="IPR008816">
    <property type="entry name" value="Gly_zipper_2TM_dom"/>
</dbReference>
<evidence type="ECO:0000256" key="1">
    <source>
        <dbReference type="ARBA" id="ARBA00004370"/>
    </source>
</evidence>
<feature type="chain" id="PRO_5046949972" evidence="3">
    <location>
        <begin position="21"/>
        <end position="181"/>
    </location>
</feature>
<comment type="caution">
    <text evidence="5">The sequence shown here is derived from an EMBL/GenBank/DDBJ whole genome shotgun (WGS) entry which is preliminary data.</text>
</comment>
<keyword evidence="6" id="KW-1185">Reference proteome</keyword>
<proteinExistence type="predicted"/>
<dbReference type="PANTHER" id="PTHR35603">
    <property type="match status" value="1"/>
</dbReference>
<evidence type="ECO:0000313" key="5">
    <source>
        <dbReference type="EMBL" id="MFC4821881.1"/>
    </source>
</evidence>
<protein>
    <submittedName>
        <fullName evidence="5">Glycine zipper 2TM domain-containing protein</fullName>
    </submittedName>
</protein>
<evidence type="ECO:0000256" key="3">
    <source>
        <dbReference type="SAM" id="SignalP"/>
    </source>
</evidence>
<feature type="signal peptide" evidence="3">
    <location>
        <begin position="1"/>
        <end position="20"/>
    </location>
</feature>
<dbReference type="RefSeq" id="WP_380022146.1">
    <property type="nucleotide sequence ID" value="NZ_JBHSHD010000010.1"/>
</dbReference>
<dbReference type="InterPro" id="IPR051407">
    <property type="entry name" value="Bact_OM_lipoprot/Surf_antigen"/>
</dbReference>
<sequence length="181" mass="19429">MKKMLFAAIALALAGTQVQAQDRGYDRGGPADPDNVKVAWADVLRVDPIYDRVQASSPREVCDEVPVERRADNGNRAAGTVLGAIVGGVLGNTVGKGDGRKAATVAGAVIGGAVGNNAGRGDGGYYTDVERHCRMVEDVSDERRVVAYDVQYRYRGDVYMSRLNYDPGDRLRVRVSVEPAE</sequence>
<gene>
    <name evidence="5" type="ORF">ACFO6Q_16260</name>
</gene>
<dbReference type="Pfam" id="PF05433">
    <property type="entry name" value="Rick_17kDa_Anti"/>
    <property type="match status" value="1"/>
</dbReference>
<dbReference type="Proteomes" id="UP001595886">
    <property type="component" value="Unassembled WGS sequence"/>
</dbReference>
<keyword evidence="3" id="KW-0732">Signal</keyword>
<evidence type="ECO:0000313" key="6">
    <source>
        <dbReference type="Proteomes" id="UP001595886"/>
    </source>
</evidence>
<evidence type="ECO:0000259" key="4">
    <source>
        <dbReference type="Pfam" id="PF05433"/>
    </source>
</evidence>
<dbReference type="NCBIfam" id="NF008437">
    <property type="entry name" value="PRK11280.1"/>
    <property type="match status" value="1"/>
</dbReference>
<dbReference type="PANTHER" id="PTHR35603:SF2">
    <property type="entry name" value="OUTER MEMBRANE LIPOPROTEIN"/>
    <property type="match status" value="1"/>
</dbReference>
<organism evidence="5 6">
    <name type="scientific">Dokdonella ginsengisoli</name>
    <dbReference type="NCBI Taxonomy" id="363846"/>
    <lineage>
        <taxon>Bacteria</taxon>
        <taxon>Pseudomonadati</taxon>
        <taxon>Pseudomonadota</taxon>
        <taxon>Gammaproteobacteria</taxon>
        <taxon>Lysobacterales</taxon>
        <taxon>Rhodanobacteraceae</taxon>
        <taxon>Dokdonella</taxon>
    </lineage>
</organism>